<sequence>MEVHEDLSLDVIKQHFVECPRESDKEEVLKNRILPACDKLGQTIVFVKQRKAAKRLHMALHEAGWKCTSISGDMQFEERDRVIDEFRKGLTKILIATDVLSRGFDQSTVTLVVNYDMPVTRDGHPAFETYLHRIGRSGRFGLKGAAFNLVWGAGDKRINDMISRHFDHHIKSVPYDSDDTFETVLQEAGLMSRDD</sequence>
<dbReference type="CDD" id="cd18787">
    <property type="entry name" value="SF2_C_DEAD"/>
    <property type="match status" value="1"/>
</dbReference>
<dbReference type="InterPro" id="IPR027417">
    <property type="entry name" value="P-loop_NTPase"/>
</dbReference>
<evidence type="ECO:0000259" key="1">
    <source>
        <dbReference type="PROSITE" id="PS51194"/>
    </source>
</evidence>
<gene>
    <name evidence="2" type="ORF">POBO1169_LOCUS7584</name>
</gene>
<name>A0A7S0R1G1_9CHLO</name>
<accession>A0A7S0R1G1</accession>
<evidence type="ECO:0000313" key="2">
    <source>
        <dbReference type="EMBL" id="CAD8663696.1"/>
    </source>
</evidence>
<dbReference type="AlphaFoldDB" id="A0A7S0R1G1"/>
<dbReference type="Pfam" id="PF00271">
    <property type="entry name" value="Helicase_C"/>
    <property type="match status" value="1"/>
</dbReference>
<organism evidence="2">
    <name type="scientific">Pyramimonas obovata</name>
    <dbReference type="NCBI Taxonomy" id="1411642"/>
    <lineage>
        <taxon>Eukaryota</taxon>
        <taxon>Viridiplantae</taxon>
        <taxon>Chlorophyta</taxon>
        <taxon>Pyramimonadophyceae</taxon>
        <taxon>Pyramimonadales</taxon>
        <taxon>Pyramimonadaceae</taxon>
        <taxon>Pyramimonas</taxon>
        <taxon>Pyramimonas incertae sedis</taxon>
    </lineage>
</organism>
<reference evidence="2" key="1">
    <citation type="submission" date="2021-01" db="EMBL/GenBank/DDBJ databases">
        <authorList>
            <person name="Corre E."/>
            <person name="Pelletier E."/>
            <person name="Niang G."/>
            <person name="Scheremetjew M."/>
            <person name="Finn R."/>
            <person name="Kale V."/>
            <person name="Holt S."/>
            <person name="Cochrane G."/>
            <person name="Meng A."/>
            <person name="Brown T."/>
            <person name="Cohen L."/>
        </authorList>
    </citation>
    <scope>NUCLEOTIDE SEQUENCE</scope>
    <source>
        <strain evidence="2">CCMP722</strain>
    </source>
</reference>
<dbReference type="SUPFAM" id="SSF52540">
    <property type="entry name" value="P-loop containing nucleoside triphosphate hydrolases"/>
    <property type="match status" value="1"/>
</dbReference>
<dbReference type="PROSITE" id="PS51194">
    <property type="entry name" value="HELICASE_CTER"/>
    <property type="match status" value="1"/>
</dbReference>
<feature type="domain" description="Helicase C-terminal" evidence="1">
    <location>
        <begin position="32"/>
        <end position="181"/>
    </location>
</feature>
<dbReference type="Gene3D" id="3.40.50.300">
    <property type="entry name" value="P-loop containing nucleotide triphosphate hydrolases"/>
    <property type="match status" value="1"/>
</dbReference>
<dbReference type="EMBL" id="HBFA01014610">
    <property type="protein sequence ID" value="CAD8663696.1"/>
    <property type="molecule type" value="Transcribed_RNA"/>
</dbReference>
<dbReference type="SMART" id="SM00490">
    <property type="entry name" value="HELICc"/>
    <property type="match status" value="1"/>
</dbReference>
<dbReference type="PANTHER" id="PTHR47958">
    <property type="entry name" value="ATP-DEPENDENT RNA HELICASE DBP3"/>
    <property type="match status" value="1"/>
</dbReference>
<protein>
    <recommendedName>
        <fullName evidence="1">Helicase C-terminal domain-containing protein</fullName>
    </recommendedName>
</protein>
<dbReference type="InterPro" id="IPR001650">
    <property type="entry name" value="Helicase_C-like"/>
</dbReference>
<proteinExistence type="predicted"/>